<feature type="domain" description="HNH" evidence="1">
    <location>
        <begin position="3"/>
        <end position="47"/>
    </location>
</feature>
<protein>
    <recommendedName>
        <fullName evidence="1">HNH domain-containing protein</fullName>
    </recommendedName>
</protein>
<evidence type="ECO:0000313" key="2">
    <source>
        <dbReference type="EMBL" id="BAY56963.1"/>
    </source>
</evidence>
<dbReference type="EMBL" id="AP018203">
    <property type="protein sequence ID" value="BAY56963.1"/>
    <property type="molecule type" value="Genomic_DNA"/>
</dbReference>
<name>A0A1Z4JJV3_LEPBY</name>
<evidence type="ECO:0000313" key="3">
    <source>
        <dbReference type="Proteomes" id="UP000217895"/>
    </source>
</evidence>
<dbReference type="PANTHER" id="PTHR37827:SF1">
    <property type="entry name" value="HNH DOMAIN-CONTAINING PROTEIN"/>
    <property type="match status" value="1"/>
</dbReference>
<dbReference type="Pfam" id="PF01844">
    <property type="entry name" value="HNH"/>
    <property type="match status" value="1"/>
</dbReference>
<dbReference type="GO" id="GO:0003676">
    <property type="term" value="F:nucleic acid binding"/>
    <property type="evidence" value="ECO:0007669"/>
    <property type="project" value="InterPro"/>
</dbReference>
<organism evidence="2 3">
    <name type="scientific">Leptolyngbya boryana NIES-2135</name>
    <dbReference type="NCBI Taxonomy" id="1973484"/>
    <lineage>
        <taxon>Bacteria</taxon>
        <taxon>Bacillati</taxon>
        <taxon>Cyanobacteriota</taxon>
        <taxon>Cyanophyceae</taxon>
        <taxon>Leptolyngbyales</taxon>
        <taxon>Leptolyngbyaceae</taxon>
        <taxon>Leptolyngbya group</taxon>
        <taxon>Leptolyngbya</taxon>
    </lineage>
</organism>
<keyword evidence="3" id="KW-1185">Reference proteome</keyword>
<sequence>MHCQLCDRDVPALTEHHLVPRQHTKRKKLDPGETIEICPACHRQIHTLFDNRQLAQELNTVERLKYDPAMAKFLAWVRKQNPDRKVRVKQ</sequence>
<dbReference type="GO" id="GO:0004519">
    <property type="term" value="F:endonuclease activity"/>
    <property type="evidence" value="ECO:0007669"/>
    <property type="project" value="InterPro"/>
</dbReference>
<dbReference type="GO" id="GO:0008270">
    <property type="term" value="F:zinc ion binding"/>
    <property type="evidence" value="ECO:0007669"/>
    <property type="project" value="InterPro"/>
</dbReference>
<dbReference type="Proteomes" id="UP000217895">
    <property type="component" value="Chromosome"/>
</dbReference>
<proteinExistence type="predicted"/>
<accession>A0A1Z4JJV3</accession>
<reference evidence="2 3" key="1">
    <citation type="submission" date="2017-06" db="EMBL/GenBank/DDBJ databases">
        <title>Genome sequencing of cyanobaciteial culture collection at National Institute for Environmental Studies (NIES).</title>
        <authorList>
            <person name="Hirose Y."/>
            <person name="Shimura Y."/>
            <person name="Fujisawa T."/>
            <person name="Nakamura Y."/>
            <person name="Kawachi M."/>
        </authorList>
    </citation>
    <scope>NUCLEOTIDE SEQUENCE [LARGE SCALE GENOMIC DNA]</scope>
    <source>
        <strain evidence="2 3">NIES-2135</strain>
    </source>
</reference>
<dbReference type="InterPro" id="IPR002711">
    <property type="entry name" value="HNH"/>
</dbReference>
<dbReference type="PANTHER" id="PTHR37827">
    <property type="entry name" value="TUDOR DOMAIN-CONTAINING PROTEIN"/>
    <property type="match status" value="1"/>
</dbReference>
<evidence type="ECO:0000259" key="1">
    <source>
        <dbReference type="Pfam" id="PF01844"/>
    </source>
</evidence>
<dbReference type="AlphaFoldDB" id="A0A1Z4JJV3"/>
<gene>
    <name evidence="2" type="ORF">NIES2135_38250</name>
</gene>